<proteinExistence type="inferred from homology"/>
<dbReference type="SUPFAM" id="SSF101478">
    <property type="entry name" value="ADP-ribosylglycohydrolase"/>
    <property type="match status" value="1"/>
</dbReference>
<feature type="binding site" evidence="3">
    <location>
        <position position="68"/>
    </location>
    <ligand>
        <name>Mg(2+)</name>
        <dbReference type="ChEBI" id="CHEBI:18420"/>
        <label>1</label>
    </ligand>
</feature>
<comment type="similarity">
    <text evidence="1">Belongs to the ADP-ribosylglycohydrolase family.</text>
</comment>
<dbReference type="GO" id="GO:0046872">
    <property type="term" value="F:metal ion binding"/>
    <property type="evidence" value="ECO:0007669"/>
    <property type="project" value="UniProtKB-KW"/>
</dbReference>
<keyword evidence="2 4" id="KW-0378">Hydrolase</keyword>
<dbReference type="PANTHER" id="PTHR16222">
    <property type="entry name" value="ADP-RIBOSYLGLYCOHYDROLASE"/>
    <property type="match status" value="1"/>
</dbReference>
<protein>
    <submittedName>
        <fullName evidence="4">ADP-ribosylglycohydrolase</fullName>
    </submittedName>
</protein>
<dbReference type="Gene3D" id="1.10.4080.10">
    <property type="entry name" value="ADP-ribosylation/Crystallin J1"/>
    <property type="match status" value="1"/>
</dbReference>
<organism evidence="4 5">
    <name type="scientific">Halanaerobium saccharolyticum</name>
    <dbReference type="NCBI Taxonomy" id="43595"/>
    <lineage>
        <taxon>Bacteria</taxon>
        <taxon>Bacillati</taxon>
        <taxon>Bacillota</taxon>
        <taxon>Clostridia</taxon>
        <taxon>Halanaerobiales</taxon>
        <taxon>Halanaerobiaceae</taxon>
        <taxon>Halanaerobium</taxon>
    </lineage>
</organism>
<dbReference type="InterPro" id="IPR005502">
    <property type="entry name" value="Ribosyl_crysJ1"/>
</dbReference>
<evidence type="ECO:0000313" key="5">
    <source>
        <dbReference type="Proteomes" id="UP000295064"/>
    </source>
</evidence>
<feature type="binding site" evidence="3">
    <location>
        <position position="66"/>
    </location>
    <ligand>
        <name>Mg(2+)</name>
        <dbReference type="ChEBI" id="CHEBI:18420"/>
        <label>1</label>
    </ligand>
</feature>
<dbReference type="PANTHER" id="PTHR16222:SF24">
    <property type="entry name" value="ADP-RIBOSYLHYDROLASE ARH3"/>
    <property type="match status" value="1"/>
</dbReference>
<evidence type="ECO:0000256" key="1">
    <source>
        <dbReference type="ARBA" id="ARBA00010702"/>
    </source>
</evidence>
<dbReference type="Proteomes" id="UP000295064">
    <property type="component" value="Unassembled WGS sequence"/>
</dbReference>
<dbReference type="EMBL" id="SNWX01000008">
    <property type="protein sequence ID" value="TDO92067.1"/>
    <property type="molecule type" value="Genomic_DNA"/>
</dbReference>
<evidence type="ECO:0000256" key="2">
    <source>
        <dbReference type="ARBA" id="ARBA00022801"/>
    </source>
</evidence>
<dbReference type="GO" id="GO:0016787">
    <property type="term" value="F:hydrolase activity"/>
    <property type="evidence" value="ECO:0007669"/>
    <property type="project" value="UniProtKB-KW"/>
</dbReference>
<reference evidence="4 5" key="1">
    <citation type="submission" date="2019-03" db="EMBL/GenBank/DDBJ databases">
        <title>Subsurface microbial communities from deep shales in Ohio and West Virginia, USA.</title>
        <authorList>
            <person name="Wrighton K."/>
        </authorList>
    </citation>
    <scope>NUCLEOTIDE SEQUENCE [LARGE SCALE GENOMIC DNA]</scope>
    <source>
        <strain evidence="4 5">MA284_T2</strain>
    </source>
</reference>
<dbReference type="InterPro" id="IPR036705">
    <property type="entry name" value="Ribosyl_crysJ1_sf"/>
</dbReference>
<feature type="binding site" evidence="3">
    <location>
        <position position="69"/>
    </location>
    <ligand>
        <name>Mg(2+)</name>
        <dbReference type="ChEBI" id="CHEBI:18420"/>
        <label>1</label>
    </ligand>
</feature>
<name>A0A4R6LUH4_9FIRM</name>
<comment type="cofactor">
    <cofactor evidence="3">
        <name>Mg(2+)</name>
        <dbReference type="ChEBI" id="CHEBI:18420"/>
    </cofactor>
    <text evidence="3">Binds 2 magnesium ions per subunit.</text>
</comment>
<comment type="caution">
    <text evidence="4">The sequence shown here is derived from an EMBL/GenBank/DDBJ whole genome shotgun (WGS) entry which is preliminary data.</text>
</comment>
<sequence length="113" mass="12525">MLKDTAVDLNLNQQVIQAVKGAFNKKRDEIKSDGFVINTLEASLWSFINSDSFEEAVLLAVNLGYDTDTTAAVTGQLAGAYYGCAAIPEKWKTELAKYEIIKEIITKLYNNTQ</sequence>
<keyword evidence="3" id="KW-0479">Metal-binding</keyword>
<dbReference type="AlphaFoldDB" id="A0A4R6LUH4"/>
<dbReference type="InterPro" id="IPR050792">
    <property type="entry name" value="ADP-ribosylglycohydrolase"/>
</dbReference>
<evidence type="ECO:0000313" key="4">
    <source>
        <dbReference type="EMBL" id="TDO92067.1"/>
    </source>
</evidence>
<dbReference type="Pfam" id="PF03747">
    <property type="entry name" value="ADP_ribosyl_GH"/>
    <property type="match status" value="1"/>
</dbReference>
<evidence type="ECO:0000256" key="3">
    <source>
        <dbReference type="PIRSR" id="PIRSR605502-1"/>
    </source>
</evidence>
<keyword evidence="3" id="KW-0460">Magnesium</keyword>
<gene>
    <name evidence="4" type="ORF">DFR79_10893</name>
</gene>
<accession>A0A4R6LUH4</accession>
<dbReference type="RefSeq" id="WP_243727733.1">
    <property type="nucleotide sequence ID" value="NZ_SNWX01000008.1"/>
</dbReference>